<protein>
    <submittedName>
        <fullName evidence="1">Uncharacterized protein</fullName>
    </submittedName>
</protein>
<dbReference type="AlphaFoldDB" id="A0AAJ0EBN0"/>
<keyword evidence="2" id="KW-1185">Reference proteome</keyword>
<proteinExistence type="predicted"/>
<gene>
    <name evidence="1" type="ORF">BDP81DRAFT_100930</name>
</gene>
<name>A0AAJ0EBN0_9PEZI</name>
<dbReference type="Proteomes" id="UP001243989">
    <property type="component" value="Unassembled WGS sequence"/>
</dbReference>
<organism evidence="1 2">
    <name type="scientific">Colletotrichum phormii</name>
    <dbReference type="NCBI Taxonomy" id="359342"/>
    <lineage>
        <taxon>Eukaryota</taxon>
        <taxon>Fungi</taxon>
        <taxon>Dikarya</taxon>
        <taxon>Ascomycota</taxon>
        <taxon>Pezizomycotina</taxon>
        <taxon>Sordariomycetes</taxon>
        <taxon>Hypocreomycetidae</taxon>
        <taxon>Glomerellales</taxon>
        <taxon>Glomerellaceae</taxon>
        <taxon>Colletotrichum</taxon>
        <taxon>Colletotrichum acutatum species complex</taxon>
    </lineage>
</organism>
<comment type="caution">
    <text evidence="1">The sequence shown here is derived from an EMBL/GenBank/DDBJ whole genome shotgun (WGS) entry which is preliminary data.</text>
</comment>
<evidence type="ECO:0000313" key="1">
    <source>
        <dbReference type="EMBL" id="KAK1625260.1"/>
    </source>
</evidence>
<dbReference type="GeneID" id="85466230"/>
<dbReference type="RefSeq" id="XP_060441255.1">
    <property type="nucleotide sequence ID" value="XM_060581368.1"/>
</dbReference>
<reference evidence="1" key="1">
    <citation type="submission" date="2021-06" db="EMBL/GenBank/DDBJ databases">
        <title>Comparative genomics, transcriptomics and evolutionary studies reveal genomic signatures of adaptation to plant cell wall in hemibiotrophic fungi.</title>
        <authorList>
            <consortium name="DOE Joint Genome Institute"/>
            <person name="Baroncelli R."/>
            <person name="Diaz J.F."/>
            <person name="Benocci T."/>
            <person name="Peng M."/>
            <person name="Battaglia E."/>
            <person name="Haridas S."/>
            <person name="Andreopoulos W."/>
            <person name="Labutti K."/>
            <person name="Pangilinan J."/>
            <person name="Floch G.L."/>
            <person name="Makela M.R."/>
            <person name="Henrissat B."/>
            <person name="Grigoriev I.V."/>
            <person name="Crouch J.A."/>
            <person name="De Vries R.P."/>
            <person name="Sukno S.A."/>
            <person name="Thon M.R."/>
        </authorList>
    </citation>
    <scope>NUCLEOTIDE SEQUENCE</scope>
    <source>
        <strain evidence="1">CBS 102054</strain>
    </source>
</reference>
<evidence type="ECO:0000313" key="2">
    <source>
        <dbReference type="Proteomes" id="UP001243989"/>
    </source>
</evidence>
<accession>A0AAJ0EBN0</accession>
<dbReference type="EMBL" id="JAHMHQ010000021">
    <property type="protein sequence ID" value="KAK1625260.1"/>
    <property type="molecule type" value="Genomic_DNA"/>
</dbReference>
<sequence length="186" mass="20829">MAQADCLGVFLEQTRLGIAWYRFSQRYVVCLAQSIGGASAKAARPTQGEEKKRAMEQLEIPTNAGRRRTRSRAVIVAAESATLAAWHLVEGPGAALFFTFHFFDFICSLGGADFLASSEPAESEISVPHCRYFPRSNIIIIQRFSSEVVLRLNCRWYEAWKRHEDPVCKLTSGVLIGTGYEWNFSS</sequence>